<dbReference type="RefSeq" id="WP_138568964.1">
    <property type="nucleotide sequence ID" value="NZ_PNCM01000049.1"/>
</dbReference>
<dbReference type="Proteomes" id="UP000307362">
    <property type="component" value="Unassembled WGS sequence"/>
</dbReference>
<keyword evidence="1 2" id="KW-0597">Phosphoprotein</keyword>
<feature type="modified residue" description="4-aspartylphosphate" evidence="2">
    <location>
        <position position="54"/>
    </location>
</feature>
<proteinExistence type="predicted"/>
<dbReference type="EMBL" id="PNCM01000049">
    <property type="protein sequence ID" value="TMP77838.1"/>
    <property type="molecule type" value="Genomic_DNA"/>
</dbReference>
<dbReference type="SMART" id="SM00448">
    <property type="entry name" value="REC"/>
    <property type="match status" value="1"/>
</dbReference>
<dbReference type="PANTHER" id="PTHR44591">
    <property type="entry name" value="STRESS RESPONSE REGULATOR PROTEIN 1"/>
    <property type="match status" value="1"/>
</dbReference>
<dbReference type="SUPFAM" id="SSF52172">
    <property type="entry name" value="CheY-like"/>
    <property type="match status" value="1"/>
</dbReference>
<dbReference type="Gene3D" id="3.40.50.2300">
    <property type="match status" value="1"/>
</dbReference>
<reference evidence="4 5" key="1">
    <citation type="submission" date="2017-12" db="EMBL/GenBank/DDBJ databases">
        <authorList>
            <person name="Paulsen S."/>
            <person name="Gram L.K."/>
        </authorList>
    </citation>
    <scope>NUCLEOTIDE SEQUENCE [LARGE SCALE GENOMIC DNA]</scope>
    <source>
        <strain evidence="4 5">S1189</strain>
    </source>
</reference>
<evidence type="ECO:0000256" key="1">
    <source>
        <dbReference type="ARBA" id="ARBA00022553"/>
    </source>
</evidence>
<evidence type="ECO:0000313" key="4">
    <source>
        <dbReference type="EMBL" id="TMP77838.1"/>
    </source>
</evidence>
<dbReference type="InterPro" id="IPR050595">
    <property type="entry name" value="Bact_response_regulator"/>
</dbReference>
<accession>A0A5S3YNE0</accession>
<gene>
    <name evidence="4" type="ORF">CWB73_18665</name>
</gene>
<dbReference type="InterPro" id="IPR011006">
    <property type="entry name" value="CheY-like_superfamily"/>
</dbReference>
<dbReference type="GO" id="GO:0000160">
    <property type="term" value="P:phosphorelay signal transduction system"/>
    <property type="evidence" value="ECO:0007669"/>
    <property type="project" value="InterPro"/>
</dbReference>
<evidence type="ECO:0000259" key="3">
    <source>
        <dbReference type="PROSITE" id="PS50110"/>
    </source>
</evidence>
<name>A0A5S3YNE0_9GAMM</name>
<dbReference type="AlphaFoldDB" id="A0A5S3YNE0"/>
<dbReference type="Pfam" id="PF00072">
    <property type="entry name" value="Response_reg"/>
    <property type="match status" value="1"/>
</dbReference>
<evidence type="ECO:0000256" key="2">
    <source>
        <dbReference type="PROSITE-ProRule" id="PRU00169"/>
    </source>
</evidence>
<dbReference type="InterPro" id="IPR001789">
    <property type="entry name" value="Sig_transdc_resp-reg_receiver"/>
</dbReference>
<dbReference type="PROSITE" id="PS50110">
    <property type="entry name" value="RESPONSE_REGULATORY"/>
    <property type="match status" value="1"/>
</dbReference>
<reference evidence="5" key="2">
    <citation type="submission" date="2019-06" db="EMBL/GenBank/DDBJ databases">
        <title>Co-occurence of chitin degradation, pigmentation and bioactivity in marine Pseudoalteromonas.</title>
        <authorList>
            <person name="Sonnenschein E.C."/>
            <person name="Bech P.K."/>
        </authorList>
    </citation>
    <scope>NUCLEOTIDE SEQUENCE [LARGE SCALE GENOMIC DNA]</scope>
    <source>
        <strain evidence="5">S1189</strain>
    </source>
</reference>
<sequence>MKVLIVDDSVATREIIKRALMSYQYRKLFIRSVESVKKARAELIEWQPHIVLTDWYMPEHTGLVLLEEIRLIRPELPVGVISTIDEKEKIVQARTAGCNFFLSKPFTDEQLHTQIQPIIEKLEQNELKIEQTVPLKEGLPLPKTEQLEKLMQKNISESLSLNPLRAQNFDESKIPSVMVIYAEQKSQKLRVIAVLDVYAVCVLASSCMDVEESYAQKAIHENEIHSDILDACKEALEKTSYAFLDSHSSESLYVKSCKIITQAHPRLDQIFSYPLDSRIDLSCEREGMAQGKMLIVGV</sequence>
<feature type="domain" description="Response regulatory" evidence="3">
    <location>
        <begin position="2"/>
        <end position="119"/>
    </location>
</feature>
<organism evidence="4 5">
    <name type="scientific">Pseudoalteromonas phenolica</name>
    <dbReference type="NCBI Taxonomy" id="161398"/>
    <lineage>
        <taxon>Bacteria</taxon>
        <taxon>Pseudomonadati</taxon>
        <taxon>Pseudomonadota</taxon>
        <taxon>Gammaproteobacteria</taxon>
        <taxon>Alteromonadales</taxon>
        <taxon>Pseudoalteromonadaceae</taxon>
        <taxon>Pseudoalteromonas</taxon>
    </lineage>
</organism>
<comment type="caution">
    <text evidence="4">The sequence shown here is derived from an EMBL/GenBank/DDBJ whole genome shotgun (WGS) entry which is preliminary data.</text>
</comment>
<dbReference type="PANTHER" id="PTHR44591:SF23">
    <property type="entry name" value="CHEY SUBFAMILY"/>
    <property type="match status" value="1"/>
</dbReference>
<evidence type="ECO:0000313" key="5">
    <source>
        <dbReference type="Proteomes" id="UP000307362"/>
    </source>
</evidence>
<protein>
    <submittedName>
        <fullName evidence="4">Response regulator</fullName>
    </submittedName>
</protein>
<dbReference type="OrthoDB" id="9800897at2"/>